<protein>
    <submittedName>
        <fullName evidence="6 8">Uncharacterized protein</fullName>
    </submittedName>
</protein>
<evidence type="ECO:0000313" key="8">
    <source>
        <dbReference type="WBParaSite" id="SRAE_1000256400.1"/>
    </source>
</evidence>
<evidence type="ECO:0000256" key="2">
    <source>
        <dbReference type="SAM" id="SignalP"/>
    </source>
</evidence>
<evidence type="ECO:0000259" key="4">
    <source>
        <dbReference type="Pfam" id="PF24488"/>
    </source>
</evidence>
<evidence type="ECO:0000259" key="3">
    <source>
        <dbReference type="Pfam" id="PF24486"/>
    </source>
</evidence>
<reference evidence="8" key="2">
    <citation type="submission" date="2020-12" db="UniProtKB">
        <authorList>
            <consortium name="WormBaseParasite"/>
        </authorList>
    </citation>
    <scope>IDENTIFICATION</scope>
</reference>
<sequence length="553" mass="65700">MFLDSKQFTTFWFLLFQIFTYCKESTYENLFPLVPKNINQNTFPVKLTSASISDVVIVRCPTIGYKHNHVMDVFLVNNVLKESDLVTHGDRFLFNWIIWVYKKYEPGWIDCGIITTKSNIEMHDRYFWKYKLKWQSQPNPFMVAKWKNISTHLPYPHNCSNNQQKILIFTKNKEDRMIQLNLIDNRLKTPDAIPYVNKLYYFFIRPDDNDRNETKEPCMIFRAYNDIPEIIIEGYNPNIVKFNNLEIGIIKLDHMKKFFNIQLVIRNKPELKDFYKNDEIFINKVKFTKEKVEEILSSSKTFKSFSSLQGYQLVNFTYNCPTPNNTNKIIKTYYFAPPKENYEFPLEQSFFPINKPAFKPNCSINQIDYGYFYSVNLNGKTVLIDELNINGVEKHGLIRSGEYIFTSKIEQFNTTLRCTYKTLNGQVIIVKSFIAIRKIINNLDQSWKKIFDRNDINKNRKKMIYRNDSDEYFNEESKKSDKTWYEKLKKIIENTWIYTILGGIIFVVLATIIIATVQCFLKLSKEKELAKRIKKKSNFSRSENILETQKDSK</sequence>
<feature type="transmembrane region" description="Helical" evidence="1">
    <location>
        <begin position="496"/>
        <end position="521"/>
    </location>
</feature>
<keyword evidence="1" id="KW-1133">Transmembrane helix</keyword>
<dbReference type="CTD" id="36376674"/>
<dbReference type="GeneID" id="36376674"/>
<dbReference type="InterPro" id="IPR056007">
    <property type="entry name" value="DUF7585"/>
</dbReference>
<evidence type="ECO:0000313" key="6">
    <source>
        <dbReference type="EMBL" id="CEF64309.1"/>
    </source>
</evidence>
<feature type="domain" description="DUF7585" evidence="5">
    <location>
        <begin position="29"/>
        <end position="223"/>
    </location>
</feature>
<organism evidence="6">
    <name type="scientific">Strongyloides ratti</name>
    <name type="common">Parasitic roundworm</name>
    <dbReference type="NCBI Taxonomy" id="34506"/>
    <lineage>
        <taxon>Eukaryota</taxon>
        <taxon>Metazoa</taxon>
        <taxon>Ecdysozoa</taxon>
        <taxon>Nematoda</taxon>
        <taxon>Chromadorea</taxon>
        <taxon>Rhabditida</taxon>
        <taxon>Tylenchina</taxon>
        <taxon>Panagrolaimomorpha</taxon>
        <taxon>Strongyloidoidea</taxon>
        <taxon>Strongyloididae</taxon>
        <taxon>Strongyloides</taxon>
    </lineage>
</organism>
<keyword evidence="7" id="KW-1185">Reference proteome</keyword>
<dbReference type="Proteomes" id="UP000035682">
    <property type="component" value="Unplaced"/>
</dbReference>
<name>A0A090MWU8_STRRB</name>
<dbReference type="Pfam" id="PF24490">
    <property type="entry name" value="DUF7585"/>
    <property type="match status" value="1"/>
</dbReference>
<feature type="domain" description="DUF7583" evidence="3">
    <location>
        <begin position="336"/>
        <end position="434"/>
    </location>
</feature>
<proteinExistence type="predicted"/>
<dbReference type="InterPro" id="IPR056005">
    <property type="entry name" value="DUF7583"/>
</dbReference>
<dbReference type="InterPro" id="IPR056006">
    <property type="entry name" value="DUF7584"/>
</dbReference>
<dbReference type="RefSeq" id="XP_024503510.1">
    <property type="nucleotide sequence ID" value="XM_024649655.1"/>
</dbReference>
<reference evidence="6 7" key="1">
    <citation type="submission" date="2014-09" db="EMBL/GenBank/DDBJ databases">
        <authorList>
            <person name="Martin A.A."/>
        </authorList>
    </citation>
    <scope>NUCLEOTIDE SEQUENCE</scope>
    <source>
        <strain evidence="7">ED321</strain>
        <strain evidence="6">ED321 Heterogonic</strain>
    </source>
</reference>
<evidence type="ECO:0000313" key="7">
    <source>
        <dbReference type="Proteomes" id="UP000035682"/>
    </source>
</evidence>
<evidence type="ECO:0000259" key="5">
    <source>
        <dbReference type="Pfam" id="PF24490"/>
    </source>
</evidence>
<feature type="domain" description="DUF7584" evidence="4">
    <location>
        <begin position="227"/>
        <end position="335"/>
    </location>
</feature>
<evidence type="ECO:0000313" key="9">
    <source>
        <dbReference type="WormBase" id="SRAE_1000256400"/>
    </source>
</evidence>
<dbReference type="Pfam" id="PF24488">
    <property type="entry name" value="DUF7584"/>
    <property type="match status" value="1"/>
</dbReference>
<dbReference type="STRING" id="34506.A0A090MWU8"/>
<accession>A0A090MWU8</accession>
<dbReference type="Pfam" id="PF24486">
    <property type="entry name" value="DUF7583"/>
    <property type="match status" value="1"/>
</dbReference>
<keyword evidence="1" id="KW-0472">Membrane</keyword>
<feature type="signal peptide" evidence="2">
    <location>
        <begin position="1"/>
        <end position="22"/>
    </location>
</feature>
<dbReference type="EMBL" id="LN609528">
    <property type="protein sequence ID" value="CEF64309.1"/>
    <property type="molecule type" value="Genomic_DNA"/>
</dbReference>
<dbReference type="WBParaSite" id="SRAE_1000256400.1">
    <property type="protein sequence ID" value="SRAE_1000256400.1"/>
    <property type="gene ID" value="WBGene00259179"/>
</dbReference>
<feature type="chain" id="PRO_5015031302" evidence="2">
    <location>
        <begin position="23"/>
        <end position="553"/>
    </location>
</feature>
<gene>
    <name evidence="6 8 9" type="ORF">SRAE_1000256400</name>
</gene>
<keyword evidence="2" id="KW-0732">Signal</keyword>
<dbReference type="WormBase" id="SRAE_1000256400">
    <property type="protein sequence ID" value="SRP07486"/>
    <property type="gene ID" value="WBGene00259179"/>
</dbReference>
<evidence type="ECO:0000256" key="1">
    <source>
        <dbReference type="SAM" id="Phobius"/>
    </source>
</evidence>
<keyword evidence="1" id="KW-0812">Transmembrane</keyword>
<dbReference type="AlphaFoldDB" id="A0A090MWU8"/>